<organism evidence="1 2">
    <name type="scientific">Citrullus colocynthis</name>
    <name type="common">colocynth</name>
    <dbReference type="NCBI Taxonomy" id="252529"/>
    <lineage>
        <taxon>Eukaryota</taxon>
        <taxon>Viridiplantae</taxon>
        <taxon>Streptophyta</taxon>
        <taxon>Embryophyta</taxon>
        <taxon>Tracheophyta</taxon>
        <taxon>Spermatophyta</taxon>
        <taxon>Magnoliopsida</taxon>
        <taxon>eudicotyledons</taxon>
        <taxon>Gunneridae</taxon>
        <taxon>Pentapetalae</taxon>
        <taxon>rosids</taxon>
        <taxon>fabids</taxon>
        <taxon>Cucurbitales</taxon>
        <taxon>Cucurbitaceae</taxon>
        <taxon>Benincaseae</taxon>
        <taxon>Citrullus</taxon>
    </lineage>
</organism>
<gene>
    <name evidence="1" type="ORF">CITCOLO1_LOCUS3313</name>
</gene>
<evidence type="ECO:0000313" key="2">
    <source>
        <dbReference type="Proteomes" id="UP001642487"/>
    </source>
</evidence>
<reference evidence="1 2" key="1">
    <citation type="submission" date="2024-03" db="EMBL/GenBank/DDBJ databases">
        <authorList>
            <person name="Gkanogiannis A."/>
            <person name="Becerra Lopez-Lavalle L."/>
        </authorList>
    </citation>
    <scope>NUCLEOTIDE SEQUENCE [LARGE SCALE GENOMIC DNA]</scope>
</reference>
<name>A0ABP0XVZ3_9ROSI</name>
<proteinExistence type="predicted"/>
<sequence length="213" mass="23777">MNLRSYSNPEYIRAPYSGFESELESCVVGHFSGASGGLQVELSSVVGKPEVESPEVRFEIPCRFEQESRRGGLQMEETRERARAVEDDNNSDLGFQNWRDERQKESENLACSHCDLLRAVPPLEQRVRTASASLGQAVATRHSARARFRCRQADRRAGPSGIRLWHSRRACSSRSQPPSPHIGASPVGNISFVAFWQWGPTPFGTEEKVSAKT</sequence>
<keyword evidence="2" id="KW-1185">Reference proteome</keyword>
<evidence type="ECO:0000313" key="1">
    <source>
        <dbReference type="EMBL" id="CAK9311650.1"/>
    </source>
</evidence>
<dbReference type="Proteomes" id="UP001642487">
    <property type="component" value="Chromosome 10"/>
</dbReference>
<accession>A0ABP0XVZ3</accession>
<dbReference type="EMBL" id="OZ021744">
    <property type="protein sequence ID" value="CAK9311650.1"/>
    <property type="molecule type" value="Genomic_DNA"/>
</dbReference>
<protein>
    <submittedName>
        <fullName evidence="1">Uncharacterized protein</fullName>
    </submittedName>
</protein>